<evidence type="ECO:0000313" key="2">
    <source>
        <dbReference type="EMBL" id="CAB4134838.1"/>
    </source>
</evidence>
<accession>A0A6J5LBX2</accession>
<organism evidence="1">
    <name type="scientific">uncultured Caudovirales phage</name>
    <dbReference type="NCBI Taxonomy" id="2100421"/>
    <lineage>
        <taxon>Viruses</taxon>
        <taxon>Duplodnaviria</taxon>
        <taxon>Heunggongvirae</taxon>
        <taxon>Uroviricota</taxon>
        <taxon>Caudoviricetes</taxon>
        <taxon>Peduoviridae</taxon>
        <taxon>Maltschvirus</taxon>
        <taxon>Maltschvirus maltsch</taxon>
    </lineage>
</organism>
<name>A0A6J5LBX2_9CAUD</name>
<evidence type="ECO:0000313" key="1">
    <source>
        <dbReference type="EMBL" id="CAB4131565.1"/>
    </source>
</evidence>
<sequence length="182" mass="20921">MAENYTLFSFQVADLSAKELAWFKRVLNAQPDNKSDLRMLKREIKSNSAADDADLEFWPNLEYNIDAPSSDIYIYSDGDGCPWNASCLMLSFIRKFRQEKMFMFSAAYTCSKPRPDEFDGETFVITKDGIFNSGFFPAAMYTVLQHNLSEPHTCRKVTRIFNDCLKVTVELIKPKKDKKCSS</sequence>
<dbReference type="EMBL" id="LR796294">
    <property type="protein sequence ID" value="CAB4134838.1"/>
    <property type="molecule type" value="Genomic_DNA"/>
</dbReference>
<gene>
    <name evidence="1" type="ORF">UFOVP127_156</name>
    <name evidence="2" type="ORF">UFOVP276_19</name>
</gene>
<proteinExistence type="predicted"/>
<dbReference type="EMBL" id="LR796249">
    <property type="protein sequence ID" value="CAB4131565.1"/>
    <property type="molecule type" value="Genomic_DNA"/>
</dbReference>
<protein>
    <submittedName>
        <fullName evidence="1">Uncharacterized protein</fullName>
    </submittedName>
</protein>
<reference evidence="1" key="1">
    <citation type="submission" date="2020-04" db="EMBL/GenBank/DDBJ databases">
        <authorList>
            <person name="Chiriac C."/>
            <person name="Salcher M."/>
            <person name="Ghai R."/>
            <person name="Kavagutti S V."/>
        </authorList>
    </citation>
    <scope>NUCLEOTIDE SEQUENCE</scope>
</reference>